<keyword evidence="2" id="KW-1185">Reference proteome</keyword>
<evidence type="ECO:0000313" key="1">
    <source>
        <dbReference type="EMBL" id="THU63600.1"/>
    </source>
</evidence>
<evidence type="ECO:0000313" key="2">
    <source>
        <dbReference type="Proteomes" id="UP000317650"/>
    </source>
</evidence>
<proteinExistence type="predicted"/>
<protein>
    <submittedName>
        <fullName evidence="1">Uncharacterized protein</fullName>
    </submittedName>
</protein>
<organism evidence="1 2">
    <name type="scientific">Musa balbisiana</name>
    <name type="common">Banana</name>
    <dbReference type="NCBI Taxonomy" id="52838"/>
    <lineage>
        <taxon>Eukaryota</taxon>
        <taxon>Viridiplantae</taxon>
        <taxon>Streptophyta</taxon>
        <taxon>Embryophyta</taxon>
        <taxon>Tracheophyta</taxon>
        <taxon>Spermatophyta</taxon>
        <taxon>Magnoliopsida</taxon>
        <taxon>Liliopsida</taxon>
        <taxon>Zingiberales</taxon>
        <taxon>Musaceae</taxon>
        <taxon>Musa</taxon>
    </lineage>
</organism>
<dbReference type="EMBL" id="PYDT01000004">
    <property type="protein sequence ID" value="THU63600.1"/>
    <property type="molecule type" value="Genomic_DNA"/>
</dbReference>
<name>A0A4S8JN98_MUSBA</name>
<gene>
    <name evidence="1" type="ORF">C4D60_Mb01t17520</name>
</gene>
<reference evidence="1 2" key="1">
    <citation type="journal article" date="2019" name="Nat. Plants">
        <title>Genome sequencing of Musa balbisiana reveals subgenome evolution and function divergence in polyploid bananas.</title>
        <authorList>
            <person name="Yao X."/>
        </authorList>
    </citation>
    <scope>NUCLEOTIDE SEQUENCE [LARGE SCALE GENOMIC DNA]</scope>
    <source>
        <strain evidence="2">cv. DH-PKW</strain>
        <tissue evidence="1">Leaves</tissue>
    </source>
</reference>
<comment type="caution">
    <text evidence="1">The sequence shown here is derived from an EMBL/GenBank/DDBJ whole genome shotgun (WGS) entry which is preliminary data.</text>
</comment>
<dbReference type="Proteomes" id="UP000317650">
    <property type="component" value="Chromosome 1"/>
</dbReference>
<dbReference type="AlphaFoldDB" id="A0A4S8JN98"/>
<sequence>MELRSSSRWSPACGLYIYEPRQRHSAVSGFVVVVHRPFKRRNSAMAKPRGSGFDVVLRRRCSYHGSADLPWRSCVPVLLVFFWQIYEFVVFLMVSLDSFSGAYDHVSWIRSSVDDCSCSMDFIDQELNHGAVYDCRIMLSDRKIRIKGVKLRYSLWLGTSGKDNNLRFQKNMTIHQCTFRIGPLVLPELEISSI</sequence>
<accession>A0A4S8JN98</accession>